<dbReference type="InterPro" id="IPR035897">
    <property type="entry name" value="Toll_tir_struct_dom_sf"/>
</dbReference>
<proteinExistence type="predicted"/>
<dbReference type="SUPFAM" id="SSF52540">
    <property type="entry name" value="P-loop containing nucleoside triphosphate hydrolases"/>
    <property type="match status" value="1"/>
</dbReference>
<feature type="non-terminal residue" evidence="3">
    <location>
        <position position="305"/>
    </location>
</feature>
<dbReference type="KEGG" id="pavi:110747766"/>
<dbReference type="GO" id="GO:0007165">
    <property type="term" value="P:signal transduction"/>
    <property type="evidence" value="ECO:0007669"/>
    <property type="project" value="InterPro"/>
</dbReference>
<name>A0A6P5RF65_PRUAV</name>
<dbReference type="AlphaFoldDB" id="A0A6P5RF65"/>
<dbReference type="RefSeq" id="XP_021803565.1">
    <property type="nucleotide sequence ID" value="XM_021947873.1"/>
</dbReference>
<dbReference type="InterPro" id="IPR044974">
    <property type="entry name" value="Disease_R_plants"/>
</dbReference>
<evidence type="ECO:0000313" key="2">
    <source>
        <dbReference type="Proteomes" id="UP000515124"/>
    </source>
</evidence>
<dbReference type="GO" id="GO:0006952">
    <property type="term" value="P:defense response"/>
    <property type="evidence" value="ECO:0007669"/>
    <property type="project" value="InterPro"/>
</dbReference>
<dbReference type="PROSITE" id="PS50104">
    <property type="entry name" value="TIR"/>
    <property type="match status" value="1"/>
</dbReference>
<dbReference type="Proteomes" id="UP000515124">
    <property type="component" value="Unplaced"/>
</dbReference>
<dbReference type="Gene3D" id="3.40.50.300">
    <property type="entry name" value="P-loop containing nucleotide triphosphate hydrolases"/>
    <property type="match status" value="1"/>
</dbReference>
<keyword evidence="2" id="KW-1185">Reference proteome</keyword>
<gene>
    <name evidence="3" type="primary">LOC110747766</name>
</gene>
<organism evidence="2 3">
    <name type="scientific">Prunus avium</name>
    <name type="common">Cherry</name>
    <name type="synonym">Cerasus avium</name>
    <dbReference type="NCBI Taxonomy" id="42229"/>
    <lineage>
        <taxon>Eukaryota</taxon>
        <taxon>Viridiplantae</taxon>
        <taxon>Streptophyta</taxon>
        <taxon>Embryophyta</taxon>
        <taxon>Tracheophyta</taxon>
        <taxon>Spermatophyta</taxon>
        <taxon>Magnoliopsida</taxon>
        <taxon>eudicotyledons</taxon>
        <taxon>Gunneridae</taxon>
        <taxon>Pentapetalae</taxon>
        <taxon>rosids</taxon>
        <taxon>fabids</taxon>
        <taxon>Rosales</taxon>
        <taxon>Rosaceae</taxon>
        <taxon>Amygdaloideae</taxon>
        <taxon>Amygdaleae</taxon>
        <taxon>Prunus</taxon>
    </lineage>
</organism>
<sequence>AIIVLSPNYASSTWCLDELSKILECMEDTKRILPIFYDVDPSHVRNQKGSFAEAFTKHEERFSGDAEKLNRWRAALRNVANLSGLDSKNYKSEAELIEDIVKRVWKKVNPTFTLLDSEEKLVGIDFALDQLRLHLAPEEKDVRFIGIWGMGGVGKTTLAKLVYEKISHHFEHRCFLSNVRKGEVSDLGRQLLSSILKKNYIPSWDEGEGILKNFLWNKKVLLVLDDVDQLNQLEKLVGNKKWFGVGSRIIITTRNERLLVEHGIEKMYKVVVLKNDEALGLFSRHAFKKDQPEEGFQELSQHFLN</sequence>
<dbReference type="Pfam" id="PF00931">
    <property type="entry name" value="NB-ARC"/>
    <property type="match status" value="1"/>
</dbReference>
<protein>
    <submittedName>
        <fullName evidence="3">TMV resistance protein N-like</fullName>
    </submittedName>
</protein>
<dbReference type="InterPro" id="IPR027417">
    <property type="entry name" value="P-loop_NTPase"/>
</dbReference>
<accession>A0A6P5RF65</accession>
<dbReference type="GO" id="GO:0043531">
    <property type="term" value="F:ADP binding"/>
    <property type="evidence" value="ECO:0007669"/>
    <property type="project" value="InterPro"/>
</dbReference>
<dbReference type="Pfam" id="PF01582">
    <property type="entry name" value="TIR"/>
    <property type="match status" value="1"/>
</dbReference>
<feature type="non-terminal residue" evidence="3">
    <location>
        <position position="1"/>
    </location>
</feature>
<dbReference type="InterPro" id="IPR002182">
    <property type="entry name" value="NB-ARC"/>
</dbReference>
<dbReference type="SMART" id="SM00255">
    <property type="entry name" value="TIR"/>
    <property type="match status" value="1"/>
</dbReference>
<dbReference type="GeneID" id="110747766"/>
<dbReference type="PANTHER" id="PTHR11017">
    <property type="entry name" value="LEUCINE-RICH REPEAT-CONTAINING PROTEIN"/>
    <property type="match status" value="1"/>
</dbReference>
<reference evidence="3" key="1">
    <citation type="submission" date="2025-08" db="UniProtKB">
        <authorList>
            <consortium name="RefSeq"/>
        </authorList>
    </citation>
    <scope>IDENTIFICATION</scope>
</reference>
<evidence type="ECO:0000313" key="3">
    <source>
        <dbReference type="RefSeq" id="XP_021803565.1"/>
    </source>
</evidence>
<dbReference type="PRINTS" id="PR00364">
    <property type="entry name" value="DISEASERSIST"/>
</dbReference>
<feature type="domain" description="TIR" evidence="1">
    <location>
        <begin position="1"/>
        <end position="108"/>
    </location>
</feature>
<dbReference type="PANTHER" id="PTHR11017:SF527">
    <property type="entry name" value="TMV RESISTANCE PROTEIN N-LIKE"/>
    <property type="match status" value="1"/>
</dbReference>
<evidence type="ECO:0000259" key="1">
    <source>
        <dbReference type="PROSITE" id="PS50104"/>
    </source>
</evidence>
<dbReference type="Gene3D" id="3.40.50.10140">
    <property type="entry name" value="Toll/interleukin-1 receptor homology (TIR) domain"/>
    <property type="match status" value="1"/>
</dbReference>
<dbReference type="InterPro" id="IPR000157">
    <property type="entry name" value="TIR_dom"/>
</dbReference>
<dbReference type="SUPFAM" id="SSF52200">
    <property type="entry name" value="Toll/Interleukin receptor TIR domain"/>
    <property type="match status" value="1"/>
</dbReference>